<accession>A0A916DX31</accession>
<evidence type="ECO:0000313" key="2">
    <source>
        <dbReference type="EMBL" id="BDS15447.1"/>
    </source>
</evidence>
<dbReference type="RefSeq" id="WP_264790604.1">
    <property type="nucleotide sequence ID" value="NZ_AP026867.1"/>
</dbReference>
<evidence type="ECO:0000313" key="3">
    <source>
        <dbReference type="Proteomes" id="UP001060919"/>
    </source>
</evidence>
<feature type="transmembrane region" description="Helical" evidence="1">
    <location>
        <begin position="179"/>
        <end position="200"/>
    </location>
</feature>
<feature type="transmembrane region" description="Helical" evidence="1">
    <location>
        <begin position="9"/>
        <end position="29"/>
    </location>
</feature>
<feature type="transmembrane region" description="Helical" evidence="1">
    <location>
        <begin position="35"/>
        <end position="57"/>
    </location>
</feature>
<keyword evidence="1" id="KW-0472">Membrane</keyword>
<gene>
    <name evidence="2" type="ORF">AsAng_0062310</name>
</gene>
<dbReference type="Proteomes" id="UP001060919">
    <property type="component" value="Chromosome"/>
</dbReference>
<keyword evidence="1" id="KW-1133">Transmembrane helix</keyword>
<keyword evidence="1" id="KW-0812">Transmembrane</keyword>
<reference evidence="2" key="1">
    <citation type="submission" date="2022-09" db="EMBL/GenBank/DDBJ databases">
        <title>Aureispira anguillicida sp. nov., isolated from Leptocephalus of Japanese eel Anguilla japonica.</title>
        <authorList>
            <person name="Yuasa K."/>
            <person name="Mekata T."/>
            <person name="Ikunari K."/>
        </authorList>
    </citation>
    <scope>NUCLEOTIDE SEQUENCE</scope>
    <source>
        <strain evidence="2">EL160426</strain>
    </source>
</reference>
<organism evidence="2 3">
    <name type="scientific">Aureispira anguillae</name>
    <dbReference type="NCBI Taxonomy" id="2864201"/>
    <lineage>
        <taxon>Bacteria</taxon>
        <taxon>Pseudomonadati</taxon>
        <taxon>Bacteroidota</taxon>
        <taxon>Saprospiria</taxon>
        <taxon>Saprospirales</taxon>
        <taxon>Saprospiraceae</taxon>
        <taxon>Aureispira</taxon>
    </lineage>
</organism>
<evidence type="ECO:0000256" key="1">
    <source>
        <dbReference type="SAM" id="Phobius"/>
    </source>
</evidence>
<name>A0A916DX31_9BACT</name>
<dbReference type="EMBL" id="AP026867">
    <property type="protein sequence ID" value="BDS15447.1"/>
    <property type="molecule type" value="Genomic_DNA"/>
</dbReference>
<feature type="transmembrane region" description="Helical" evidence="1">
    <location>
        <begin position="94"/>
        <end position="112"/>
    </location>
</feature>
<protein>
    <submittedName>
        <fullName evidence="2">Uncharacterized protein</fullName>
    </submittedName>
</protein>
<dbReference type="KEGG" id="aup:AsAng_0062310"/>
<keyword evidence="3" id="KW-1185">Reference proteome</keyword>
<sequence length="334" mass="38036">MKALRLSSVWIFLGPAIILFSAVIIALAFPLDNALAFGITADLTLTAPFVYFCLIYGRNIPKTTVAPVLIIGLIIGTLVLPQEHQMYLNGIKKWLLPLIEILVLIVIVSKLYQARKIYKASPQTDFYSRLLAVTQTLFPARISYFMAAELSIPYYCLGSWRPLKLEAHQFSYHKKNGSITLLWGLILLLVVETIAFHFLLALWREWIAWIVTILSVYTCLQVLSLIRSMAKRPLEIHGQKLWLKYGTLGEAEVSLANIKQVSNYNKTKPIEGAIYLSPLGDMEYPNLCLEFETPIIVRGALGRQKEAKHLLLFVDEWQAFRTRIEHSKQEQSNE</sequence>
<feature type="transmembrane region" description="Helical" evidence="1">
    <location>
        <begin position="64"/>
        <end position="82"/>
    </location>
</feature>
<dbReference type="AlphaFoldDB" id="A0A916DX31"/>
<feature type="transmembrane region" description="Helical" evidence="1">
    <location>
        <begin position="206"/>
        <end position="226"/>
    </location>
</feature>
<proteinExistence type="predicted"/>